<dbReference type="GO" id="GO:0045259">
    <property type="term" value="C:proton-transporting ATP synthase complex"/>
    <property type="evidence" value="ECO:0007669"/>
    <property type="project" value="UniProtKB-KW"/>
</dbReference>
<dbReference type="Proteomes" id="UP000243679">
    <property type="component" value="Chromosome"/>
</dbReference>
<evidence type="ECO:0000256" key="6">
    <source>
        <dbReference type="ARBA" id="ARBA00022448"/>
    </source>
</evidence>
<feature type="domain" description="ATP synthase epsilon subunit C-terminal" evidence="17">
    <location>
        <begin position="89"/>
        <end position="133"/>
    </location>
</feature>
<evidence type="ECO:0000256" key="7">
    <source>
        <dbReference type="ARBA" id="ARBA00022475"/>
    </source>
</evidence>
<evidence type="ECO:0000313" key="20">
    <source>
        <dbReference type="Proteomes" id="UP000243679"/>
    </source>
</evidence>
<dbReference type="HAMAP" id="MF_00530">
    <property type="entry name" value="ATP_synth_epsil_bac"/>
    <property type="match status" value="1"/>
</dbReference>
<dbReference type="FunFam" id="1.20.5.440:FF:000001">
    <property type="entry name" value="ATP synthase epsilon chain"/>
    <property type="match status" value="1"/>
</dbReference>
<evidence type="ECO:0000256" key="2">
    <source>
        <dbReference type="ARBA" id="ARBA00004202"/>
    </source>
</evidence>
<organism evidence="19 20">
    <name type="scientific">Candidatus Nitrosoglobus terrae</name>
    <dbReference type="NCBI Taxonomy" id="1630141"/>
    <lineage>
        <taxon>Bacteria</taxon>
        <taxon>Pseudomonadati</taxon>
        <taxon>Pseudomonadota</taxon>
        <taxon>Gammaproteobacteria</taxon>
        <taxon>Chromatiales</taxon>
        <taxon>Chromatiaceae</taxon>
        <taxon>Candidatus Nitrosoglobus</taxon>
    </lineage>
</organism>
<gene>
    <name evidence="15" type="primary">atpC</name>
    <name evidence="19" type="ORF">TAO_1824</name>
</gene>
<dbReference type="GO" id="GO:0005524">
    <property type="term" value="F:ATP binding"/>
    <property type="evidence" value="ECO:0007669"/>
    <property type="project" value="UniProtKB-UniRule"/>
</dbReference>
<evidence type="ECO:0000256" key="8">
    <source>
        <dbReference type="ARBA" id="ARBA00022781"/>
    </source>
</evidence>
<keyword evidence="12 15" id="KW-0066">ATP synthesis</keyword>
<dbReference type="Gene3D" id="1.20.5.440">
    <property type="entry name" value="ATP synthase delta/epsilon subunit, C-terminal domain"/>
    <property type="match status" value="1"/>
</dbReference>
<evidence type="ECO:0000256" key="12">
    <source>
        <dbReference type="ARBA" id="ARBA00023310"/>
    </source>
</evidence>
<dbReference type="FunFam" id="2.60.15.10:FF:000001">
    <property type="entry name" value="ATP synthase epsilon chain"/>
    <property type="match status" value="1"/>
</dbReference>
<dbReference type="CDD" id="cd12152">
    <property type="entry name" value="F1-ATPase_delta"/>
    <property type="match status" value="1"/>
</dbReference>
<keyword evidence="6 15" id="KW-0813">Transport</keyword>
<dbReference type="GO" id="GO:0046933">
    <property type="term" value="F:proton-transporting ATP synthase activity, rotational mechanism"/>
    <property type="evidence" value="ECO:0007669"/>
    <property type="project" value="UniProtKB-UniRule"/>
</dbReference>
<comment type="subcellular location">
    <subcellularLocation>
        <location evidence="2 15">Cell membrane</location>
        <topology evidence="2 15">Peripheral membrane protein</topology>
    </subcellularLocation>
</comment>
<dbReference type="RefSeq" id="WP_096527661.1">
    <property type="nucleotide sequence ID" value="NZ_AP014836.1"/>
</dbReference>
<comment type="similarity">
    <text evidence="3 15 16">Belongs to the ATPase epsilon chain family.</text>
</comment>
<evidence type="ECO:0000256" key="13">
    <source>
        <dbReference type="ARBA" id="ARBA00030215"/>
    </source>
</evidence>
<reference evidence="19 20" key="1">
    <citation type="journal article" date="2017" name="ISME J.">
        <title>An acid-tolerant ammonia-oxidizing ?-proteobacterium from soil.</title>
        <authorList>
            <person name="Hayatsu M."/>
            <person name="Tago K."/>
            <person name="Uchiyama I."/>
            <person name="Toyoda A."/>
            <person name="Wang Y."/>
            <person name="Shimomura Y."/>
            <person name="Okubo T."/>
            <person name="Kurisu F."/>
            <person name="Hirono Y."/>
            <person name="Nonaka K."/>
            <person name="Akiyama H."/>
            <person name="Itoh T."/>
            <person name="Takami H."/>
        </authorList>
    </citation>
    <scope>NUCLEOTIDE SEQUENCE [LARGE SCALE GENOMIC DNA]</scope>
    <source>
        <strain evidence="19 20">TAO100</strain>
    </source>
</reference>
<protein>
    <recommendedName>
        <fullName evidence="5 15">ATP synthase epsilon chain</fullName>
    </recommendedName>
    <alternativeName>
        <fullName evidence="14 15">ATP synthase F1 sector epsilon subunit</fullName>
    </alternativeName>
    <alternativeName>
        <fullName evidence="13 15">F-ATPase epsilon subunit</fullName>
    </alternativeName>
</protein>
<dbReference type="GO" id="GO:0005886">
    <property type="term" value="C:plasma membrane"/>
    <property type="evidence" value="ECO:0007669"/>
    <property type="project" value="UniProtKB-SubCell"/>
</dbReference>
<evidence type="ECO:0000256" key="3">
    <source>
        <dbReference type="ARBA" id="ARBA00005712"/>
    </source>
</evidence>
<keyword evidence="20" id="KW-1185">Reference proteome</keyword>
<dbReference type="KEGG" id="ntt:TAO_1824"/>
<evidence type="ECO:0000256" key="15">
    <source>
        <dbReference type="HAMAP-Rule" id="MF_00530"/>
    </source>
</evidence>
<evidence type="ECO:0000256" key="1">
    <source>
        <dbReference type="ARBA" id="ARBA00003543"/>
    </source>
</evidence>
<keyword evidence="9 15" id="KW-0406">Ion transport</keyword>
<keyword evidence="8 15" id="KW-0375">Hydrogen ion transport</keyword>
<name>A0A1Q2SPW8_9GAMM</name>
<dbReference type="AlphaFoldDB" id="A0A1Q2SPW8"/>
<sequence length="143" mass="15680">MAAVMQIDIVSAEREIFSGTASMVFAPAEMGEVGIMPQHTPLLTRLKPGEVRVQGANGQEDFFYISGGLLEIQPYVVTVLADTAQRAADIDEAAALEAKQRAEDALRDKKGKMDYARAQAELAEAIAQLRAIERIRKQLGHRR</sequence>
<evidence type="ECO:0000256" key="5">
    <source>
        <dbReference type="ARBA" id="ARBA00014480"/>
    </source>
</evidence>
<evidence type="ECO:0000256" key="9">
    <source>
        <dbReference type="ARBA" id="ARBA00023065"/>
    </source>
</evidence>
<evidence type="ECO:0000313" key="19">
    <source>
        <dbReference type="EMBL" id="BAW81194.1"/>
    </source>
</evidence>
<dbReference type="PANTHER" id="PTHR13822">
    <property type="entry name" value="ATP SYNTHASE DELTA/EPSILON CHAIN"/>
    <property type="match status" value="1"/>
</dbReference>
<dbReference type="InterPro" id="IPR020547">
    <property type="entry name" value="ATP_synth_F1_esu_C"/>
</dbReference>
<dbReference type="InterPro" id="IPR020546">
    <property type="entry name" value="ATP_synth_F1_dsu/esu_N"/>
</dbReference>
<keyword evidence="7 15" id="KW-1003">Cell membrane</keyword>
<dbReference type="InterPro" id="IPR036794">
    <property type="entry name" value="ATP_F1_dsu/esu_C_sf"/>
</dbReference>
<dbReference type="EMBL" id="AP014836">
    <property type="protein sequence ID" value="BAW81194.1"/>
    <property type="molecule type" value="Genomic_DNA"/>
</dbReference>
<evidence type="ECO:0000256" key="11">
    <source>
        <dbReference type="ARBA" id="ARBA00023196"/>
    </source>
</evidence>
<dbReference type="Pfam" id="PF00401">
    <property type="entry name" value="ATP-synt_DE"/>
    <property type="match status" value="1"/>
</dbReference>
<keyword evidence="11 15" id="KW-0139">CF(1)</keyword>
<accession>A0A1Q2SPW8</accession>
<dbReference type="InterPro" id="IPR001469">
    <property type="entry name" value="ATP_synth_F1_dsu/esu"/>
</dbReference>
<evidence type="ECO:0000256" key="16">
    <source>
        <dbReference type="RuleBase" id="RU003656"/>
    </source>
</evidence>
<dbReference type="SUPFAM" id="SSF46604">
    <property type="entry name" value="Epsilon subunit of F1F0-ATP synthase C-terminal domain"/>
    <property type="match status" value="1"/>
</dbReference>
<keyword evidence="10 15" id="KW-0472">Membrane</keyword>
<dbReference type="Pfam" id="PF02823">
    <property type="entry name" value="ATP-synt_DE_N"/>
    <property type="match status" value="1"/>
</dbReference>
<dbReference type="NCBIfam" id="NF009977">
    <property type="entry name" value="PRK13442.1"/>
    <property type="match status" value="1"/>
</dbReference>
<evidence type="ECO:0000256" key="4">
    <source>
        <dbReference type="ARBA" id="ARBA00011648"/>
    </source>
</evidence>
<dbReference type="PANTHER" id="PTHR13822:SF10">
    <property type="entry name" value="ATP SYNTHASE EPSILON CHAIN, CHLOROPLASTIC"/>
    <property type="match status" value="1"/>
</dbReference>
<feature type="domain" description="ATP synthase F1 complex delta/epsilon subunit N-terminal" evidence="18">
    <location>
        <begin position="5"/>
        <end position="84"/>
    </location>
</feature>
<evidence type="ECO:0000256" key="14">
    <source>
        <dbReference type="ARBA" id="ARBA00031795"/>
    </source>
</evidence>
<evidence type="ECO:0000259" key="17">
    <source>
        <dbReference type="Pfam" id="PF00401"/>
    </source>
</evidence>
<proteinExistence type="inferred from homology"/>
<dbReference type="InterPro" id="IPR036771">
    <property type="entry name" value="ATPsynth_dsu/esu_N"/>
</dbReference>
<dbReference type="NCBIfam" id="NF001847">
    <property type="entry name" value="PRK00571.1-4"/>
    <property type="match status" value="1"/>
</dbReference>
<dbReference type="Gene3D" id="2.60.15.10">
    <property type="entry name" value="F0F1 ATP synthase delta/epsilon subunit, N-terminal"/>
    <property type="match status" value="1"/>
</dbReference>
<comment type="subunit">
    <text evidence="4 15 16">F-type ATPases have 2 components, CF(1) - the catalytic core - and CF(0) - the membrane proton channel. CF(1) has five subunits: alpha(3), beta(3), gamma(1), delta(1), epsilon(1). CF(0) has three main subunits: a, b and c.</text>
</comment>
<dbReference type="SUPFAM" id="SSF51344">
    <property type="entry name" value="Epsilon subunit of F1F0-ATP synthase N-terminal domain"/>
    <property type="match status" value="1"/>
</dbReference>
<dbReference type="NCBIfam" id="TIGR01216">
    <property type="entry name" value="ATP_synt_epsi"/>
    <property type="match status" value="1"/>
</dbReference>
<evidence type="ECO:0000259" key="18">
    <source>
        <dbReference type="Pfam" id="PF02823"/>
    </source>
</evidence>
<evidence type="ECO:0000256" key="10">
    <source>
        <dbReference type="ARBA" id="ARBA00023136"/>
    </source>
</evidence>
<dbReference type="OrthoDB" id="9791445at2"/>
<comment type="function">
    <text evidence="1 15">Produces ATP from ADP in the presence of a proton gradient across the membrane.</text>
</comment>